<accession>A0AAW1MZS2</accession>
<gene>
    <name evidence="1" type="ORF">QE152_g4693</name>
</gene>
<dbReference type="PANTHER" id="PTHR13617">
    <property type="entry name" value="PROTEIN ABHD18"/>
    <property type="match status" value="1"/>
</dbReference>
<keyword evidence="1" id="KW-0378">Hydrolase</keyword>
<organism evidence="1 2">
    <name type="scientific">Popillia japonica</name>
    <name type="common">Japanese beetle</name>
    <dbReference type="NCBI Taxonomy" id="7064"/>
    <lineage>
        <taxon>Eukaryota</taxon>
        <taxon>Metazoa</taxon>
        <taxon>Ecdysozoa</taxon>
        <taxon>Arthropoda</taxon>
        <taxon>Hexapoda</taxon>
        <taxon>Insecta</taxon>
        <taxon>Pterygota</taxon>
        <taxon>Neoptera</taxon>
        <taxon>Endopterygota</taxon>
        <taxon>Coleoptera</taxon>
        <taxon>Polyphaga</taxon>
        <taxon>Scarabaeiformia</taxon>
        <taxon>Scarabaeidae</taxon>
        <taxon>Rutelinae</taxon>
        <taxon>Popillia</taxon>
    </lineage>
</organism>
<proteinExistence type="predicted"/>
<dbReference type="EMBL" id="JASPKY010000025">
    <property type="protein sequence ID" value="KAK9751894.1"/>
    <property type="molecule type" value="Genomic_DNA"/>
</dbReference>
<evidence type="ECO:0000313" key="2">
    <source>
        <dbReference type="Proteomes" id="UP001458880"/>
    </source>
</evidence>
<keyword evidence="2" id="KW-1185">Reference proteome</keyword>
<name>A0AAW1MZS2_POPJA</name>
<comment type="caution">
    <text evidence="1">The sequence shown here is derived from an EMBL/GenBank/DDBJ whole genome shotgun (WGS) entry which is preliminary data.</text>
</comment>
<dbReference type="GO" id="GO:0016787">
    <property type="term" value="F:hydrolase activity"/>
    <property type="evidence" value="ECO:0007669"/>
    <property type="project" value="UniProtKB-KW"/>
</dbReference>
<dbReference type="AlphaFoldDB" id="A0AAW1MZS2"/>
<evidence type="ECO:0000313" key="1">
    <source>
        <dbReference type="EMBL" id="KAK9751894.1"/>
    </source>
</evidence>
<reference evidence="1 2" key="1">
    <citation type="journal article" date="2024" name="BMC Genomics">
        <title>De novo assembly and annotation of Popillia japonica's genome with initial clues to its potential as an invasive pest.</title>
        <authorList>
            <person name="Cucini C."/>
            <person name="Boschi S."/>
            <person name="Funari R."/>
            <person name="Cardaioli E."/>
            <person name="Iannotti N."/>
            <person name="Marturano G."/>
            <person name="Paoli F."/>
            <person name="Bruttini M."/>
            <person name="Carapelli A."/>
            <person name="Frati F."/>
            <person name="Nardi F."/>
        </authorList>
    </citation>
    <scope>NUCLEOTIDE SEQUENCE [LARGE SCALE GENOMIC DNA]</scope>
    <source>
        <strain evidence="1">DMR45628</strain>
    </source>
</reference>
<dbReference type="Proteomes" id="UP001458880">
    <property type="component" value="Unassembled WGS sequence"/>
</dbReference>
<protein>
    <submittedName>
        <fullName evidence="1">Alpha/beta hydrolase domain containing 18</fullName>
    </submittedName>
</protein>
<sequence>MPVSRLDIYYRRLLLSKFFTKGWGDPQKILKLLKFRRIISTRNSCFNLVQNDHHIELTDQQTLGDCHVAHGKFKSPFALHLPDVVPDSVREAYFEIILPKTWNLYPYKPMCIHLAGTGDHYFWKRRYLMAKPLLKHGIGSILLENPFYGHFCNGWMLNSGVHRSITLVRTFRIWPIRCDRAFDGRTYLLLMMASLAATSWPKPLVLVPCLSWSTASSVFTEGVMSAAINWDHLQKQYSNDYRHSEVLSKLCKIVDNPFSCGLAQIPEFSIPAKVLMEKYKNNLCYITPHEILSLTRTHNEFGAEPPKSSQNVVISLALLSRILRTFTTIMSTDLKEIKVKDKEAVWFMRGLMDECTHLKNFDVPVDTSLIIAVCASMDAYVPKEGVSTLEEIWPGASVRHLNCGHVSAYLNYMKLFRSCIVEGFYKAIKKLPPPPSR</sequence>
<dbReference type="PANTHER" id="PTHR13617:SF14">
    <property type="entry name" value="PROTEIN ABHD18"/>
    <property type="match status" value="1"/>
</dbReference>
<dbReference type="InterPro" id="IPR019149">
    <property type="entry name" value="ABHD18"/>
</dbReference>
<dbReference type="Pfam" id="PF09752">
    <property type="entry name" value="ABHD18"/>
    <property type="match status" value="2"/>
</dbReference>